<dbReference type="AlphaFoldDB" id="A0A177NGA3"/>
<protein>
    <submittedName>
        <fullName evidence="1">Uncharacterized protein</fullName>
    </submittedName>
</protein>
<sequence length="518" mass="58515">MNAIHIQQLKFKGRETQRRQVINDLDSVAWPSVSEREYLFIKNLQAQQAATRLADSLAEQAVFYRGTAVNGWLDKAATENAVFFSDYAELLACLSRDILKNNQRWYWQQWDYWFAQPAETALVSCWQQHQNLIPSIVAQLARHQQLSWFCQQLSIDLAQQLCRVVCPQLDVRLSRQTLSPDQAGSLIPEHWLAPWQPVFSDTALPLAVMQLAGVIILKQCQPLQLLQDYALTSFNLILARLMAITTGTSQTKMLAKQAQAQETAKIYSSKPIHDAVNPISQNTVADSVVGKSSTRQNNQETSTQPALITDASDANQASNSAITPPITTELLNTNMSESRIRQSEQITHSEAGLADSITQPYCVFSGQSGVFYLLNFLNLPQVQDSLLTDAVSRQYPSAWGWLWQLAIALGWQPEPSMLKLFAFFCGFDNDKQLLELPVLPQLDDLLLWGRQRYGEQLFNQNLFAIQARVEIDVCHVDVRYASDAVRLDVRRVGLDLDPGWLPWLGKVVKFHYGSLSFN</sequence>
<accession>A0A177NGA3</accession>
<dbReference type="OrthoDB" id="5525274at2"/>
<dbReference type="EMBL" id="LUUI01000092">
    <property type="protein sequence ID" value="OAI16905.1"/>
    <property type="molecule type" value="Genomic_DNA"/>
</dbReference>
<proteinExistence type="predicted"/>
<name>A0A177NGA3_9GAMM</name>
<gene>
    <name evidence="1" type="ORF">A1359_06850</name>
</gene>
<evidence type="ECO:0000313" key="2">
    <source>
        <dbReference type="Proteomes" id="UP000078476"/>
    </source>
</evidence>
<organism evidence="1 2">
    <name type="scientific">Methylomonas lenta</name>
    <dbReference type="NCBI Taxonomy" id="980561"/>
    <lineage>
        <taxon>Bacteria</taxon>
        <taxon>Pseudomonadati</taxon>
        <taxon>Pseudomonadota</taxon>
        <taxon>Gammaproteobacteria</taxon>
        <taxon>Methylococcales</taxon>
        <taxon>Methylococcaceae</taxon>
        <taxon>Methylomonas</taxon>
    </lineage>
</organism>
<dbReference type="STRING" id="980561.A1359_06850"/>
<dbReference type="RefSeq" id="WP_066980629.1">
    <property type="nucleotide sequence ID" value="NZ_LUUI01000092.1"/>
</dbReference>
<reference evidence="1 2" key="1">
    <citation type="submission" date="2016-03" db="EMBL/GenBank/DDBJ databases">
        <authorList>
            <person name="Ploux O."/>
        </authorList>
    </citation>
    <scope>NUCLEOTIDE SEQUENCE [LARGE SCALE GENOMIC DNA]</scope>
    <source>
        <strain evidence="1 2">R-45370</strain>
    </source>
</reference>
<evidence type="ECO:0000313" key="1">
    <source>
        <dbReference type="EMBL" id="OAI16905.1"/>
    </source>
</evidence>
<dbReference type="Proteomes" id="UP000078476">
    <property type="component" value="Unassembled WGS sequence"/>
</dbReference>
<keyword evidence="2" id="KW-1185">Reference proteome</keyword>
<comment type="caution">
    <text evidence="1">The sequence shown here is derived from an EMBL/GenBank/DDBJ whole genome shotgun (WGS) entry which is preliminary data.</text>
</comment>